<keyword evidence="1" id="KW-0812">Transmembrane</keyword>
<dbReference type="EMBL" id="NJAI01000007">
    <property type="protein sequence ID" value="PHM53080.1"/>
    <property type="molecule type" value="Genomic_DNA"/>
</dbReference>
<feature type="domain" description="DUF5625" evidence="2">
    <location>
        <begin position="52"/>
        <end position="190"/>
    </location>
</feature>
<proteinExistence type="predicted"/>
<sequence>MKVLPRYWGYLLIFLVCGWLILFFLGFTGLVRCTGFVSGLSGCHQRAETIRKPIDVTKAGQSVIFDFEIPQEGGYQFALLFDKGNDYDEMLRRLRLFGSKFYGSIDEEGVITPVLLHLVKDGDQVFFDEKINAGGNDGGLSFYYEEKYVNAAIRDIKSFSLSPGRYSAVITTLEDIPAFKGIESFVEFGYYNPKI</sequence>
<dbReference type="InterPro" id="IPR041008">
    <property type="entry name" value="DUF5625"/>
</dbReference>
<dbReference type="OrthoDB" id="6442930at2"/>
<dbReference type="Gene3D" id="2.60.120.790">
    <property type="match status" value="1"/>
</dbReference>
<gene>
    <name evidence="3" type="ORF">Xhom_03964</name>
</gene>
<feature type="transmembrane region" description="Helical" evidence="1">
    <location>
        <begin position="7"/>
        <end position="31"/>
    </location>
</feature>
<keyword evidence="1" id="KW-0472">Membrane</keyword>
<dbReference type="AlphaFoldDB" id="A0A2G0Q1I2"/>
<evidence type="ECO:0000313" key="4">
    <source>
        <dbReference type="Proteomes" id="UP000225433"/>
    </source>
</evidence>
<organism evidence="3 4">
    <name type="scientific">Xenorhabdus hominickii</name>
    <dbReference type="NCBI Taxonomy" id="351679"/>
    <lineage>
        <taxon>Bacteria</taxon>
        <taxon>Pseudomonadati</taxon>
        <taxon>Pseudomonadota</taxon>
        <taxon>Gammaproteobacteria</taxon>
        <taxon>Enterobacterales</taxon>
        <taxon>Morganellaceae</taxon>
        <taxon>Xenorhabdus</taxon>
    </lineage>
</organism>
<dbReference type="Pfam" id="PF18539">
    <property type="entry name" value="DUF5625"/>
    <property type="match status" value="1"/>
</dbReference>
<reference evidence="3 4" key="1">
    <citation type="journal article" date="2017" name="Nat. Microbiol.">
        <title>Natural product diversity associated with the nematode symbionts Photorhabdus and Xenorhabdus.</title>
        <authorList>
            <person name="Tobias N.J."/>
            <person name="Wolff H."/>
            <person name="Djahanschiri B."/>
            <person name="Grundmann F."/>
            <person name="Kronenwerth M."/>
            <person name="Shi Y.M."/>
            <person name="Simonyi S."/>
            <person name="Grun P."/>
            <person name="Shapiro-Ilan D."/>
            <person name="Pidot S.J."/>
            <person name="Stinear T.P."/>
            <person name="Ebersberger I."/>
            <person name="Bode H.B."/>
        </authorList>
    </citation>
    <scope>NUCLEOTIDE SEQUENCE [LARGE SCALE GENOMIC DNA]</scope>
    <source>
        <strain evidence="3 4">DSM 17903</strain>
    </source>
</reference>
<dbReference type="Proteomes" id="UP000225433">
    <property type="component" value="Unassembled WGS sequence"/>
</dbReference>
<name>A0A2G0Q1I2_XENHO</name>
<dbReference type="RefSeq" id="WP_071933856.1">
    <property type="nucleotide sequence ID" value="NZ_CAWNQJ010000101.1"/>
</dbReference>
<accession>A0A2G0Q1I2</accession>
<evidence type="ECO:0000259" key="2">
    <source>
        <dbReference type="Pfam" id="PF18539"/>
    </source>
</evidence>
<protein>
    <recommendedName>
        <fullName evidence="2">DUF5625 domain-containing protein</fullName>
    </recommendedName>
</protein>
<evidence type="ECO:0000256" key="1">
    <source>
        <dbReference type="SAM" id="Phobius"/>
    </source>
</evidence>
<comment type="caution">
    <text evidence="3">The sequence shown here is derived from an EMBL/GenBank/DDBJ whole genome shotgun (WGS) entry which is preliminary data.</text>
</comment>
<keyword evidence="1" id="KW-1133">Transmembrane helix</keyword>
<evidence type="ECO:0000313" key="3">
    <source>
        <dbReference type="EMBL" id="PHM53080.1"/>
    </source>
</evidence>